<proteinExistence type="predicted"/>
<organism evidence="2 3">
    <name type="scientific">Roseiarcus fermentans</name>
    <dbReference type="NCBI Taxonomy" id="1473586"/>
    <lineage>
        <taxon>Bacteria</taxon>
        <taxon>Pseudomonadati</taxon>
        <taxon>Pseudomonadota</taxon>
        <taxon>Alphaproteobacteria</taxon>
        <taxon>Hyphomicrobiales</taxon>
        <taxon>Roseiarcaceae</taxon>
        <taxon>Roseiarcus</taxon>
    </lineage>
</organism>
<protein>
    <submittedName>
        <fullName evidence="2">CopG antitoxin of type II toxin-antitoxin system</fullName>
    </submittedName>
</protein>
<dbReference type="Pfam" id="PF12441">
    <property type="entry name" value="CopG_antitoxin"/>
    <property type="match status" value="1"/>
</dbReference>
<sequence>MTKTRKSVPALATEAEERAHWEREESTADLDWSIAESVRLPNLRPSTTAIWLTPSGEPISGTRPIRR</sequence>
<evidence type="ECO:0000313" key="2">
    <source>
        <dbReference type="EMBL" id="RBP14441.1"/>
    </source>
</evidence>
<comment type="caution">
    <text evidence="2">The sequence shown here is derived from an EMBL/GenBank/DDBJ whole genome shotgun (WGS) entry which is preliminary data.</text>
</comment>
<evidence type="ECO:0000313" key="3">
    <source>
        <dbReference type="Proteomes" id="UP000253529"/>
    </source>
</evidence>
<evidence type="ECO:0000256" key="1">
    <source>
        <dbReference type="SAM" id="MobiDB-lite"/>
    </source>
</evidence>
<feature type="region of interest" description="Disordered" evidence="1">
    <location>
        <begin position="1"/>
        <end position="26"/>
    </location>
</feature>
<reference evidence="2 3" key="1">
    <citation type="submission" date="2018-06" db="EMBL/GenBank/DDBJ databases">
        <title>Genomic Encyclopedia of Type Strains, Phase IV (KMG-IV): sequencing the most valuable type-strain genomes for metagenomic binning, comparative biology and taxonomic classification.</title>
        <authorList>
            <person name="Goeker M."/>
        </authorList>
    </citation>
    <scope>NUCLEOTIDE SEQUENCE [LARGE SCALE GENOMIC DNA]</scope>
    <source>
        <strain evidence="2 3">DSM 24875</strain>
    </source>
</reference>
<dbReference type="RefSeq" id="WP_342634554.1">
    <property type="nucleotide sequence ID" value="NZ_QNRK01000009.1"/>
</dbReference>
<keyword evidence="3" id="KW-1185">Reference proteome</keyword>
<dbReference type="EMBL" id="QNRK01000009">
    <property type="protein sequence ID" value="RBP14441.1"/>
    <property type="molecule type" value="Genomic_DNA"/>
</dbReference>
<dbReference type="AlphaFoldDB" id="A0A366FIM7"/>
<dbReference type="InterPro" id="IPR022148">
    <property type="entry name" value="CopG_antitoxin"/>
</dbReference>
<gene>
    <name evidence="2" type="ORF">DFR50_109195</name>
</gene>
<accession>A0A366FIM7</accession>
<name>A0A366FIM7_9HYPH</name>
<dbReference type="Proteomes" id="UP000253529">
    <property type="component" value="Unassembled WGS sequence"/>
</dbReference>
<feature type="compositionally biased region" description="Basic and acidic residues" evidence="1">
    <location>
        <begin position="15"/>
        <end position="26"/>
    </location>
</feature>